<dbReference type="OrthoDB" id="3001637at2759"/>
<evidence type="ECO:0000313" key="2">
    <source>
        <dbReference type="EMBL" id="KNZ54843.1"/>
    </source>
</evidence>
<dbReference type="Gene3D" id="3.10.129.10">
    <property type="entry name" value="Hotdog Thioesterase"/>
    <property type="match status" value="1"/>
</dbReference>
<dbReference type="PANTHER" id="PTHR10982:SF21">
    <property type="entry name" value="FATTY ACID SYNTHASE SUBUNIT BETA"/>
    <property type="match status" value="1"/>
</dbReference>
<dbReference type="EMBL" id="LAVV01007763">
    <property type="protein sequence ID" value="KNZ54843.1"/>
    <property type="molecule type" value="Genomic_DNA"/>
</dbReference>
<proteinExistence type="predicted"/>
<keyword evidence="1" id="KW-0808">Transferase</keyword>
<dbReference type="Proteomes" id="UP000037035">
    <property type="component" value="Unassembled WGS sequence"/>
</dbReference>
<keyword evidence="2" id="KW-0648">Protein biosynthesis</keyword>
<dbReference type="PANTHER" id="PTHR10982">
    <property type="entry name" value="MALONYL COA-ACYL CARRIER PROTEIN TRANSACYLASE"/>
    <property type="match status" value="1"/>
</dbReference>
<name>A0A0L6V266_9BASI</name>
<evidence type="ECO:0000313" key="3">
    <source>
        <dbReference type="Proteomes" id="UP000037035"/>
    </source>
</evidence>
<gene>
    <name evidence="2" type="ORF">VP01_2835g1</name>
</gene>
<keyword evidence="3" id="KW-1185">Reference proteome</keyword>
<dbReference type="GO" id="GO:0003746">
    <property type="term" value="F:translation elongation factor activity"/>
    <property type="evidence" value="ECO:0007669"/>
    <property type="project" value="UniProtKB-KW"/>
</dbReference>
<dbReference type="AlphaFoldDB" id="A0A0L6V266"/>
<dbReference type="InterPro" id="IPR050830">
    <property type="entry name" value="Fungal_FAS"/>
</dbReference>
<evidence type="ECO:0000256" key="1">
    <source>
        <dbReference type="ARBA" id="ARBA00022679"/>
    </source>
</evidence>
<dbReference type="STRING" id="27349.A0A0L6V266"/>
<reference evidence="2 3" key="1">
    <citation type="submission" date="2015-08" db="EMBL/GenBank/DDBJ databases">
        <title>Next Generation Sequencing and Analysis of the Genome of Puccinia sorghi L Schw, the Causal Agent of Maize Common Rust.</title>
        <authorList>
            <person name="Rochi L."/>
            <person name="Burguener G."/>
            <person name="Darino M."/>
            <person name="Turjanski A."/>
            <person name="Kreff E."/>
            <person name="Dieguez M.J."/>
            <person name="Sacco F."/>
        </authorList>
    </citation>
    <scope>NUCLEOTIDE SEQUENCE [LARGE SCALE GENOMIC DNA]</scope>
    <source>
        <strain evidence="2 3">RO10H11247</strain>
    </source>
</reference>
<accession>A0A0L6V266</accession>
<dbReference type="VEuPathDB" id="FungiDB:VP01_2835g1"/>
<sequence length="468" mass="52623">KFVKRNVGGKCKGALVHFILEPLCKLYRHVCHYMNVLGSEQGPLKETLADLGVCLKPSAYKLEVRPLLRIILFQFFSPFTGLVDMISSHPKPSSFSGCQVEHTEKLYSARPLVILRTKLFPTHDANEFRSFRSVLIGLANAFINIIMTPPAPHLLQMSSWTEVSSICLLSFLSAPGKCHILTIPNYYFYRRRSRTYPQLPTPSFIGRILRLWLRTVSMDFGIKLRWKVIMKHLFPKSIPGDLLSWAHLSNWFDMRDKAPKLKVGDTVNHEAKIACMTKGKTGKTVSFKGTILLKKTPTFMQPSCRKMTLNKRCQQTQPLISLFLNGKNKLTRTMKMSGKRSLFSTWPPRLNAIPIWSSSNDLANQSASISLSLQVAFCDKCDPSPERQRRKSPSSQDRDVNSIAPAASIAMVRVISGACVNNSIHREPSGQSSYCYVCLTYGLAPRKSKLSLDPPISCSLANNVVELL</sequence>
<organism evidence="2 3">
    <name type="scientific">Puccinia sorghi</name>
    <dbReference type="NCBI Taxonomy" id="27349"/>
    <lineage>
        <taxon>Eukaryota</taxon>
        <taxon>Fungi</taxon>
        <taxon>Dikarya</taxon>
        <taxon>Basidiomycota</taxon>
        <taxon>Pucciniomycotina</taxon>
        <taxon>Pucciniomycetes</taxon>
        <taxon>Pucciniales</taxon>
        <taxon>Pucciniaceae</taxon>
        <taxon>Puccinia</taxon>
    </lineage>
</organism>
<protein>
    <submittedName>
        <fullName evidence="2">Elongation factor EF-2</fullName>
    </submittedName>
</protein>
<feature type="non-terminal residue" evidence="2">
    <location>
        <position position="1"/>
    </location>
</feature>
<dbReference type="Gene3D" id="3.90.1430.10">
    <property type="entry name" value="Yeast translation eEF2 (G' domain)"/>
    <property type="match status" value="1"/>
</dbReference>
<dbReference type="GO" id="GO:0016740">
    <property type="term" value="F:transferase activity"/>
    <property type="evidence" value="ECO:0007669"/>
    <property type="project" value="UniProtKB-KW"/>
</dbReference>
<keyword evidence="2" id="KW-0251">Elongation factor</keyword>
<comment type="caution">
    <text evidence="2">The sequence shown here is derived from an EMBL/GenBank/DDBJ whole genome shotgun (WGS) entry which is preliminary data.</text>
</comment>